<organism evidence="1 2">
    <name type="scientific">Nocardia arthritidis</name>
    <dbReference type="NCBI Taxonomy" id="228602"/>
    <lineage>
        <taxon>Bacteria</taxon>
        <taxon>Bacillati</taxon>
        <taxon>Actinomycetota</taxon>
        <taxon>Actinomycetes</taxon>
        <taxon>Mycobacteriales</taxon>
        <taxon>Nocardiaceae</taxon>
        <taxon>Nocardia</taxon>
    </lineage>
</organism>
<dbReference type="Proteomes" id="UP000503540">
    <property type="component" value="Chromosome"/>
</dbReference>
<protein>
    <submittedName>
        <fullName evidence="1">Uncharacterized protein</fullName>
    </submittedName>
</protein>
<gene>
    <name evidence="1" type="ORF">F5544_10910</name>
</gene>
<proteinExistence type="predicted"/>
<dbReference type="AlphaFoldDB" id="A0A6G9YAH0"/>
<accession>A0A6G9YAH0</accession>
<name>A0A6G9YAH0_9NOCA</name>
<reference evidence="1 2" key="1">
    <citation type="journal article" date="2019" name="ACS Chem. Biol.">
        <title>Identification and Mobilization of a Cryptic Antibiotic Biosynthesis Gene Locus from a Human-Pathogenic Nocardia Isolate.</title>
        <authorList>
            <person name="Herisse M."/>
            <person name="Ishida K."/>
            <person name="Porter J.L."/>
            <person name="Howden B."/>
            <person name="Hertweck C."/>
            <person name="Stinear T.P."/>
            <person name="Pidot S.J."/>
        </authorList>
    </citation>
    <scope>NUCLEOTIDE SEQUENCE [LARGE SCALE GENOMIC DNA]</scope>
    <source>
        <strain evidence="1 2">AUSMDU00012717</strain>
    </source>
</reference>
<keyword evidence="2" id="KW-1185">Reference proteome</keyword>
<evidence type="ECO:0000313" key="2">
    <source>
        <dbReference type="Proteomes" id="UP000503540"/>
    </source>
</evidence>
<sequence length="52" mass="6181">MDRDEGLFDTLREVGMPEVVHRISRADERLIDRLREMGMPRMARRISGLLQR</sequence>
<evidence type="ECO:0000313" key="1">
    <source>
        <dbReference type="EMBL" id="QIS10077.1"/>
    </source>
</evidence>
<dbReference type="KEGG" id="nah:F5544_10910"/>
<dbReference type="EMBL" id="CP046172">
    <property type="protein sequence ID" value="QIS10077.1"/>
    <property type="molecule type" value="Genomic_DNA"/>
</dbReference>